<keyword evidence="1" id="KW-0560">Oxidoreductase</keyword>
<name>A0A447S1C9_KLEPN</name>
<reference evidence="1 2" key="1">
    <citation type="submission" date="2018-12" db="EMBL/GenBank/DDBJ databases">
        <authorList>
            <consortium name="Pathogen Informatics"/>
        </authorList>
    </citation>
    <scope>NUCLEOTIDE SEQUENCE [LARGE SCALE GENOMIC DNA]</scope>
    <source>
        <strain evidence="1 2">NCTC13635</strain>
    </source>
</reference>
<organism evidence="1 2">
    <name type="scientific">Klebsiella pneumoniae</name>
    <dbReference type="NCBI Taxonomy" id="573"/>
    <lineage>
        <taxon>Bacteria</taxon>
        <taxon>Pseudomonadati</taxon>
        <taxon>Pseudomonadota</taxon>
        <taxon>Gammaproteobacteria</taxon>
        <taxon>Enterobacterales</taxon>
        <taxon>Enterobacteriaceae</taxon>
        <taxon>Klebsiella/Raoultella group</taxon>
        <taxon>Klebsiella</taxon>
        <taxon>Klebsiella pneumoniae complex</taxon>
    </lineage>
</organism>
<protein>
    <submittedName>
        <fullName evidence="1">Fumarate reductase/succinate dehydrogenase flavoprotein domain-containing protein</fullName>
        <ecNumber evidence="1">1.3.99.4</ecNumber>
    </submittedName>
</protein>
<dbReference type="AlphaFoldDB" id="A0A447S1C9"/>
<sequence length="42" mass="4372">MDSLMAGTYPGPGITLGPGLTFGYLAACHLAQTLHPLIRKTS</sequence>
<dbReference type="EMBL" id="LR134162">
    <property type="protein sequence ID" value="VEB05877.1"/>
    <property type="molecule type" value="Genomic_DNA"/>
</dbReference>
<proteinExistence type="predicted"/>
<evidence type="ECO:0000313" key="1">
    <source>
        <dbReference type="EMBL" id="VEB05877.1"/>
    </source>
</evidence>
<dbReference type="InterPro" id="IPR036188">
    <property type="entry name" value="FAD/NAD-bd_sf"/>
</dbReference>
<evidence type="ECO:0000313" key="2">
    <source>
        <dbReference type="Proteomes" id="UP000282433"/>
    </source>
</evidence>
<dbReference type="GO" id="GO:0047571">
    <property type="term" value="F:3-oxosteroid 1-dehydrogenase activity"/>
    <property type="evidence" value="ECO:0007669"/>
    <property type="project" value="UniProtKB-EC"/>
</dbReference>
<dbReference type="Gene3D" id="3.50.50.60">
    <property type="entry name" value="FAD/NAD(P)-binding domain"/>
    <property type="match status" value="1"/>
</dbReference>
<dbReference type="EC" id="1.3.99.4" evidence="1"/>
<gene>
    <name evidence="1" type="primary">kstD</name>
    <name evidence="1" type="ORF">NCTC13635_05573</name>
</gene>
<accession>A0A447S1C9</accession>
<dbReference type="Proteomes" id="UP000282433">
    <property type="component" value="Chromosome"/>
</dbReference>